<dbReference type="Pfam" id="PF06699">
    <property type="entry name" value="PIG-F"/>
    <property type="match status" value="1"/>
</dbReference>
<reference evidence="9" key="1">
    <citation type="journal article" date="2013" name="Genetics">
        <title>The draft genome and transcriptome of Panagrellus redivivus are shaped by the harsh demands of a free-living lifestyle.</title>
        <authorList>
            <person name="Srinivasan J."/>
            <person name="Dillman A.R."/>
            <person name="Macchietto M.G."/>
            <person name="Heikkinen L."/>
            <person name="Lakso M."/>
            <person name="Fracchia K.M."/>
            <person name="Antoshechkin I."/>
            <person name="Mortazavi A."/>
            <person name="Wong G."/>
            <person name="Sternberg P.W."/>
        </authorList>
    </citation>
    <scope>NUCLEOTIDE SEQUENCE [LARGE SCALE GENOMIC DNA]</scope>
    <source>
        <strain evidence="9">MT8872</strain>
    </source>
</reference>
<keyword evidence="4 8" id="KW-0812">Transmembrane</keyword>
<accession>A0A7E4VWH6</accession>
<dbReference type="InterPro" id="IPR009580">
    <property type="entry name" value="GPI_biosynthesis_protein_Pig-F"/>
</dbReference>
<keyword evidence="6 8" id="KW-1133">Transmembrane helix</keyword>
<evidence type="ECO:0000256" key="3">
    <source>
        <dbReference type="ARBA" id="ARBA00022502"/>
    </source>
</evidence>
<evidence type="ECO:0000256" key="1">
    <source>
        <dbReference type="ARBA" id="ARBA00004477"/>
    </source>
</evidence>
<dbReference type="AlphaFoldDB" id="A0A7E4VWH6"/>
<feature type="transmembrane region" description="Helical" evidence="8">
    <location>
        <begin position="78"/>
        <end position="99"/>
    </location>
</feature>
<dbReference type="UniPathway" id="UPA00196"/>
<keyword evidence="9" id="KW-1185">Reference proteome</keyword>
<keyword evidence="3" id="KW-0337">GPI-anchor biosynthesis</keyword>
<evidence type="ECO:0000256" key="4">
    <source>
        <dbReference type="ARBA" id="ARBA00022692"/>
    </source>
</evidence>
<reference evidence="10" key="2">
    <citation type="submission" date="2020-10" db="UniProtKB">
        <authorList>
            <consortium name="WormBaseParasite"/>
        </authorList>
    </citation>
    <scope>IDENTIFICATION</scope>
</reference>
<comment type="pathway">
    <text evidence="2">Glycolipid biosynthesis; glycosylphosphatidylinositol-anchor biosynthesis.</text>
</comment>
<evidence type="ECO:0000256" key="8">
    <source>
        <dbReference type="SAM" id="Phobius"/>
    </source>
</evidence>
<evidence type="ECO:0000256" key="6">
    <source>
        <dbReference type="ARBA" id="ARBA00022989"/>
    </source>
</evidence>
<comment type="subcellular location">
    <subcellularLocation>
        <location evidence="1">Endoplasmic reticulum membrane</location>
        <topology evidence="1">Multi-pass membrane protein</topology>
    </subcellularLocation>
</comment>
<protein>
    <submittedName>
        <fullName evidence="10">Phosphatidylinositol-glycan biosynthesis class F protein</fullName>
    </submittedName>
</protein>
<evidence type="ECO:0000313" key="10">
    <source>
        <dbReference type="WBParaSite" id="Pan_g3615.t1"/>
    </source>
</evidence>
<keyword evidence="5" id="KW-0256">Endoplasmic reticulum</keyword>
<evidence type="ECO:0000256" key="7">
    <source>
        <dbReference type="ARBA" id="ARBA00023136"/>
    </source>
</evidence>
<feature type="transmembrane region" description="Helical" evidence="8">
    <location>
        <begin position="7"/>
        <end position="30"/>
    </location>
</feature>
<proteinExistence type="predicted"/>
<evidence type="ECO:0000256" key="5">
    <source>
        <dbReference type="ARBA" id="ARBA00022824"/>
    </source>
</evidence>
<organism evidence="9 10">
    <name type="scientific">Panagrellus redivivus</name>
    <name type="common">Microworm</name>
    <dbReference type="NCBI Taxonomy" id="6233"/>
    <lineage>
        <taxon>Eukaryota</taxon>
        <taxon>Metazoa</taxon>
        <taxon>Ecdysozoa</taxon>
        <taxon>Nematoda</taxon>
        <taxon>Chromadorea</taxon>
        <taxon>Rhabditida</taxon>
        <taxon>Tylenchina</taxon>
        <taxon>Panagrolaimomorpha</taxon>
        <taxon>Panagrolaimoidea</taxon>
        <taxon>Panagrolaimidae</taxon>
        <taxon>Panagrellus</taxon>
    </lineage>
</organism>
<dbReference type="GO" id="GO:0005789">
    <property type="term" value="C:endoplasmic reticulum membrane"/>
    <property type="evidence" value="ECO:0007669"/>
    <property type="project" value="UniProtKB-SubCell"/>
</dbReference>
<evidence type="ECO:0000313" key="9">
    <source>
        <dbReference type="Proteomes" id="UP000492821"/>
    </source>
</evidence>
<keyword evidence="7 8" id="KW-0472">Membrane</keyword>
<feature type="transmembrane region" description="Helical" evidence="8">
    <location>
        <begin position="105"/>
        <end position="129"/>
    </location>
</feature>
<sequence length="149" mass="16297">MSNNIAIVAWSVTAVPAFYAFLILFGAPWFTQVAETLQLAVLLTVLTAVPVAITTDARYPAAVQLIFDLIPATKAQFFALRLTAGTLLGTWLGAFTIPLDWDRWWQVWPLPCVFGAVIGAVVGLLLAGIEQTVWPWSSRSASTNREKAY</sequence>
<dbReference type="Proteomes" id="UP000492821">
    <property type="component" value="Unassembled WGS sequence"/>
</dbReference>
<dbReference type="WBParaSite" id="Pan_g3615.t1">
    <property type="protein sequence ID" value="Pan_g3615.t1"/>
    <property type="gene ID" value="Pan_g3615"/>
</dbReference>
<evidence type="ECO:0000256" key="2">
    <source>
        <dbReference type="ARBA" id="ARBA00004687"/>
    </source>
</evidence>
<name>A0A7E4VWH6_PANRE</name>
<feature type="transmembrane region" description="Helical" evidence="8">
    <location>
        <begin position="36"/>
        <end position="57"/>
    </location>
</feature>
<dbReference type="GO" id="GO:0006506">
    <property type="term" value="P:GPI anchor biosynthetic process"/>
    <property type="evidence" value="ECO:0007669"/>
    <property type="project" value="UniProtKB-UniPathway"/>
</dbReference>